<evidence type="ECO:0000313" key="14">
    <source>
        <dbReference type="EMBL" id="AND79269.1"/>
    </source>
</evidence>
<protein>
    <recommendedName>
        <fullName evidence="12">Manganese transport regulator</fullName>
    </recommendedName>
</protein>
<evidence type="ECO:0000256" key="9">
    <source>
        <dbReference type="ARBA" id="ARBA00023159"/>
    </source>
</evidence>
<dbReference type="PANTHER" id="PTHR33238:SF11">
    <property type="entry name" value="TRANSCRIPTIONAL REGULATOR MNTR"/>
    <property type="match status" value="1"/>
</dbReference>
<dbReference type="InterPro" id="IPR022689">
    <property type="entry name" value="Iron_dep_repressor"/>
</dbReference>
<evidence type="ECO:0000256" key="2">
    <source>
        <dbReference type="ARBA" id="ARBA00007871"/>
    </source>
</evidence>
<keyword evidence="5" id="KW-0678">Repressor</keyword>
<reference evidence="14 15" key="1">
    <citation type="journal article" date="2016" name="Int. J. Syst. Evol. Microbiol.">
        <title>Streptococcuspantholopis sp. nov., isolated from faeces of the Tibetan antelope (Pantholops hodgsonii).</title>
        <authorList>
            <person name="Bai X."/>
            <person name="Xiong Y."/>
            <person name="Lu S."/>
            <person name="Jin D."/>
            <person name="Lai X."/>
            <person name="Yang J."/>
            <person name="Niu L."/>
            <person name="Hu S."/>
            <person name="Meng X."/>
            <person name="Pu J."/>
            <person name="Ye C."/>
            <person name="Xu J."/>
        </authorList>
    </citation>
    <scope>NUCLEOTIDE SEQUENCE [LARGE SCALE GENOMIC DNA]</scope>
    <source>
        <strain evidence="14 15">TA 26</strain>
    </source>
</reference>
<keyword evidence="9" id="KW-0010">Activator</keyword>
<dbReference type="InterPro" id="IPR022687">
    <property type="entry name" value="HTH_DTXR"/>
</dbReference>
<comment type="subcellular location">
    <subcellularLocation>
        <location evidence="1">Cytoplasm</location>
    </subcellularLocation>
</comment>
<dbReference type="SUPFAM" id="SSF50037">
    <property type="entry name" value="C-terminal domain of transcriptional repressors"/>
    <property type="match status" value="1"/>
</dbReference>
<evidence type="ECO:0000256" key="4">
    <source>
        <dbReference type="ARBA" id="ARBA00022490"/>
    </source>
</evidence>
<dbReference type="EMBL" id="CP014699">
    <property type="protein sequence ID" value="AND79269.1"/>
    <property type="molecule type" value="Genomic_DNA"/>
</dbReference>
<dbReference type="InterPro" id="IPR050536">
    <property type="entry name" value="DtxR_MntR_Metal-Reg"/>
</dbReference>
<keyword evidence="6" id="KW-0408">Iron</keyword>
<evidence type="ECO:0000256" key="11">
    <source>
        <dbReference type="ARBA" id="ARBA00023211"/>
    </source>
</evidence>
<dbReference type="InterPro" id="IPR007167">
    <property type="entry name" value="Fe-transptr_FeoA-like"/>
</dbReference>
<gene>
    <name evidence="14" type="ORF">A0O21_04115</name>
</gene>
<dbReference type="GO" id="GO:0046983">
    <property type="term" value="F:protein dimerization activity"/>
    <property type="evidence" value="ECO:0007669"/>
    <property type="project" value="InterPro"/>
</dbReference>
<dbReference type="InterPro" id="IPR008988">
    <property type="entry name" value="Transcriptional_repressor_C"/>
</dbReference>
<dbReference type="AlphaFoldDB" id="A0A172Q709"/>
<keyword evidence="15" id="KW-1185">Reference proteome</keyword>
<comment type="similarity">
    <text evidence="2">Belongs to the DtxR/MntR family.</text>
</comment>
<dbReference type="InterPro" id="IPR036388">
    <property type="entry name" value="WH-like_DNA-bd_sf"/>
</dbReference>
<evidence type="ECO:0000256" key="5">
    <source>
        <dbReference type="ARBA" id="ARBA00022491"/>
    </source>
</evidence>
<name>A0A172Q709_9STRE</name>
<dbReference type="OrthoDB" id="9791355at2"/>
<proteinExistence type="inferred from homology"/>
<keyword evidence="8" id="KW-0238">DNA-binding</keyword>
<dbReference type="GO" id="GO:0005737">
    <property type="term" value="C:cytoplasm"/>
    <property type="evidence" value="ECO:0007669"/>
    <property type="project" value="UniProtKB-SubCell"/>
</dbReference>
<dbReference type="InterPro" id="IPR036421">
    <property type="entry name" value="Fe_dep_repressor_sf"/>
</dbReference>
<dbReference type="Pfam" id="PF02742">
    <property type="entry name" value="Fe_dep_repr_C"/>
    <property type="match status" value="1"/>
</dbReference>
<dbReference type="Gene3D" id="2.30.30.90">
    <property type="match status" value="1"/>
</dbReference>
<dbReference type="Pfam" id="PF04023">
    <property type="entry name" value="FeoA"/>
    <property type="match status" value="1"/>
</dbReference>
<keyword evidence="7" id="KW-0805">Transcription regulation</keyword>
<evidence type="ECO:0000256" key="8">
    <source>
        <dbReference type="ARBA" id="ARBA00023125"/>
    </source>
</evidence>
<dbReference type="GO" id="GO:0046914">
    <property type="term" value="F:transition metal ion binding"/>
    <property type="evidence" value="ECO:0007669"/>
    <property type="project" value="InterPro"/>
</dbReference>
<dbReference type="PANTHER" id="PTHR33238">
    <property type="entry name" value="IRON (METAL) DEPENDENT REPRESSOR, DTXR FAMILY"/>
    <property type="match status" value="1"/>
</dbReference>
<organism evidence="14 15">
    <name type="scientific">Streptococcus pantholopis</name>
    <dbReference type="NCBI Taxonomy" id="1811193"/>
    <lineage>
        <taxon>Bacteria</taxon>
        <taxon>Bacillati</taxon>
        <taxon>Bacillota</taxon>
        <taxon>Bacilli</taxon>
        <taxon>Lactobacillales</taxon>
        <taxon>Streptococcaceae</taxon>
        <taxon>Streptococcus</taxon>
    </lineage>
</organism>
<evidence type="ECO:0000259" key="13">
    <source>
        <dbReference type="PROSITE" id="PS50944"/>
    </source>
</evidence>
<keyword evidence="4" id="KW-0963">Cytoplasm</keyword>
<accession>A0A172Q709</accession>
<evidence type="ECO:0000256" key="10">
    <source>
        <dbReference type="ARBA" id="ARBA00023163"/>
    </source>
</evidence>
<evidence type="ECO:0000256" key="7">
    <source>
        <dbReference type="ARBA" id="ARBA00023015"/>
    </source>
</evidence>
<evidence type="ECO:0000256" key="3">
    <source>
        <dbReference type="ARBA" id="ARBA00011738"/>
    </source>
</evidence>
<evidence type="ECO:0000313" key="15">
    <source>
        <dbReference type="Proteomes" id="UP000077317"/>
    </source>
</evidence>
<comment type="subunit">
    <text evidence="3">Homodimer.</text>
</comment>
<keyword evidence="11" id="KW-0464">Manganese</keyword>
<feature type="domain" description="HTH dtxR-type" evidence="13">
    <location>
        <begin position="1"/>
        <end position="62"/>
    </location>
</feature>
<dbReference type="SUPFAM" id="SSF47979">
    <property type="entry name" value="Iron-dependent repressor protein, dimerization domain"/>
    <property type="match status" value="1"/>
</dbReference>
<dbReference type="InterPro" id="IPR038157">
    <property type="entry name" value="FeoA_core_dom"/>
</dbReference>
<dbReference type="RefSeq" id="WP_067061736.1">
    <property type="nucleotide sequence ID" value="NZ_CP014699.1"/>
</dbReference>
<dbReference type="Pfam" id="PF01325">
    <property type="entry name" value="Fe_dep_repress"/>
    <property type="match status" value="1"/>
</dbReference>
<dbReference type="PROSITE" id="PS50944">
    <property type="entry name" value="HTH_DTXR"/>
    <property type="match status" value="1"/>
</dbReference>
<sequence length="220" mass="25592">MTPNKEDYLKCIYEISQDSQKINNKQIAAKMQVSAPAVSEMIKKMLAEGLIDKNKRHGYRLTEKGLPLVSELYRKHRLIEVFLVDYLHYAIDEIHQEAEVLEHTVSAAFVDRLDKMLHYPRFCPHGGTIPKKGEQLKEIYHLPLKQVKQPGFYCVRRIHDDFLLLDYLAKHQLVLGQKVEITQIDDYAKTYTITYADHELTLPENIAAQLYVEEAARPQK</sequence>
<dbReference type="InterPro" id="IPR036390">
    <property type="entry name" value="WH_DNA-bd_sf"/>
</dbReference>
<evidence type="ECO:0000256" key="6">
    <source>
        <dbReference type="ARBA" id="ARBA00023004"/>
    </source>
</evidence>
<dbReference type="GO" id="GO:0003700">
    <property type="term" value="F:DNA-binding transcription factor activity"/>
    <property type="evidence" value="ECO:0007669"/>
    <property type="project" value="InterPro"/>
</dbReference>
<dbReference type="Gene3D" id="1.10.10.10">
    <property type="entry name" value="Winged helix-like DNA-binding domain superfamily/Winged helix DNA-binding domain"/>
    <property type="match status" value="1"/>
</dbReference>
<dbReference type="SMART" id="SM00529">
    <property type="entry name" value="HTH_DTXR"/>
    <property type="match status" value="1"/>
</dbReference>
<evidence type="ECO:0000256" key="12">
    <source>
        <dbReference type="ARBA" id="ARBA00032593"/>
    </source>
</evidence>
<evidence type="ECO:0000256" key="1">
    <source>
        <dbReference type="ARBA" id="ARBA00004496"/>
    </source>
</evidence>
<reference evidence="15" key="2">
    <citation type="submission" date="2016-03" db="EMBL/GenBank/DDBJ databases">
        <title>Streptococcus antelopensis sp. nov., isolated from the feces of the Tibetan antelope (Pantholops hodgsonii) in Hoh Xil National Nature Reserve, Qinghai, China.</title>
        <authorList>
            <person name="Bai X."/>
        </authorList>
    </citation>
    <scope>NUCLEOTIDE SEQUENCE [LARGE SCALE GENOMIC DNA]</scope>
    <source>
        <strain evidence="15">TA 26</strain>
    </source>
</reference>
<dbReference type="Proteomes" id="UP000077317">
    <property type="component" value="Chromosome"/>
</dbReference>
<dbReference type="InterPro" id="IPR001367">
    <property type="entry name" value="Fe_dep_repressor"/>
</dbReference>
<dbReference type="STRING" id="1811193.A0O21_04115"/>
<dbReference type="SMART" id="SM00899">
    <property type="entry name" value="FeoA"/>
    <property type="match status" value="1"/>
</dbReference>
<dbReference type="GO" id="GO:0003677">
    <property type="term" value="F:DNA binding"/>
    <property type="evidence" value="ECO:0007669"/>
    <property type="project" value="UniProtKB-KW"/>
</dbReference>
<dbReference type="SUPFAM" id="SSF46785">
    <property type="entry name" value="Winged helix' DNA-binding domain"/>
    <property type="match status" value="1"/>
</dbReference>
<dbReference type="KEGG" id="spat:A0O21_04115"/>
<keyword evidence="10" id="KW-0804">Transcription</keyword>